<reference evidence="1 4" key="1">
    <citation type="submission" date="2016-10" db="EMBL/GenBank/DDBJ databases">
        <authorList>
            <person name="de Groot N.N."/>
        </authorList>
    </citation>
    <scope>NUCLEOTIDE SEQUENCE [LARGE SCALE GENOMIC DNA]</scope>
    <source>
        <strain evidence="1 4">CCM 7361</strain>
    </source>
</reference>
<sequence>MERVRLLEVLCVPGTGQCLRLALEDDEGGAVIPGQYCLLGVHGGALQPYSYISLPEHFGPFIVSAGHPGRFDAAAGWLDYRGPLGIGWPLPLRAGRVLVLASGGGLLSVAAAIDELACWMPGLHLDLIADAASLAGLPEECRRWLHSLGLLDEKVHGACLLERLHRQLLEPLPDVVFCATADFLGRSAAQACVRSGVPATRIWLRSERLLSPPPGQAPAEGPVVRFDRLPAPLRHRS</sequence>
<evidence type="ECO:0000313" key="3">
    <source>
        <dbReference type="Proteomes" id="UP000198309"/>
    </source>
</evidence>
<dbReference type="Proteomes" id="UP000199693">
    <property type="component" value="Unassembled WGS sequence"/>
</dbReference>
<accession>A0A239N8U5</accession>
<name>A0A239N8U5_9PSED</name>
<evidence type="ECO:0000313" key="4">
    <source>
        <dbReference type="Proteomes" id="UP000199693"/>
    </source>
</evidence>
<evidence type="ECO:0008006" key="5">
    <source>
        <dbReference type="Google" id="ProtNLM"/>
    </source>
</evidence>
<dbReference type="AlphaFoldDB" id="A0A239N8U5"/>
<organism evidence="1 4">
    <name type="scientific">Pseudomonas delhiensis</name>
    <dbReference type="NCBI Taxonomy" id="366289"/>
    <lineage>
        <taxon>Bacteria</taxon>
        <taxon>Pseudomonadati</taxon>
        <taxon>Pseudomonadota</taxon>
        <taxon>Gammaproteobacteria</taxon>
        <taxon>Pseudomonadales</taxon>
        <taxon>Pseudomonadaceae</taxon>
        <taxon>Pseudomonas</taxon>
    </lineage>
</organism>
<protein>
    <recommendedName>
        <fullName evidence="5">NAD(P)H-flavin reductase</fullName>
    </recommendedName>
</protein>
<dbReference type="RefSeq" id="WP_139210263.1">
    <property type="nucleotide sequence ID" value="NZ_FNEC01000059.1"/>
</dbReference>
<dbReference type="EMBL" id="FNEC01000059">
    <property type="protein sequence ID" value="SDK93906.1"/>
    <property type="molecule type" value="Genomic_DNA"/>
</dbReference>
<reference evidence="2 3" key="2">
    <citation type="submission" date="2017-06" db="EMBL/GenBank/DDBJ databases">
        <authorList>
            <person name="Varghese N."/>
            <person name="Submissions S."/>
        </authorList>
    </citation>
    <scope>NUCLEOTIDE SEQUENCE [LARGE SCALE GENOMIC DNA]</scope>
    <source>
        <strain evidence="2 3">RLD-1</strain>
    </source>
</reference>
<dbReference type="Proteomes" id="UP000198309">
    <property type="component" value="Unassembled WGS sequence"/>
</dbReference>
<evidence type="ECO:0000313" key="2">
    <source>
        <dbReference type="EMBL" id="SNT50599.1"/>
    </source>
</evidence>
<dbReference type="EMBL" id="FZPC01000038">
    <property type="protein sequence ID" value="SNT50599.1"/>
    <property type="molecule type" value="Genomic_DNA"/>
</dbReference>
<proteinExistence type="predicted"/>
<keyword evidence="3" id="KW-1185">Reference proteome</keyword>
<evidence type="ECO:0000313" key="1">
    <source>
        <dbReference type="EMBL" id="SDK93906.1"/>
    </source>
</evidence>
<gene>
    <name evidence="1" type="ORF">SAMN05216189_105915</name>
    <name evidence="2" type="ORF">SAMN06295949_13837</name>
</gene>